<organism evidence="1 2">
    <name type="scientific">Ophiostoma piceae (strain UAMH 11346)</name>
    <name type="common">Sap stain fungus</name>
    <dbReference type="NCBI Taxonomy" id="1262450"/>
    <lineage>
        <taxon>Eukaryota</taxon>
        <taxon>Fungi</taxon>
        <taxon>Dikarya</taxon>
        <taxon>Ascomycota</taxon>
        <taxon>Pezizomycotina</taxon>
        <taxon>Sordariomycetes</taxon>
        <taxon>Sordariomycetidae</taxon>
        <taxon>Ophiostomatales</taxon>
        <taxon>Ophiostomataceae</taxon>
        <taxon>Ophiostoma</taxon>
    </lineage>
</organism>
<dbReference type="OrthoDB" id="440424at2759"/>
<reference evidence="1 2" key="1">
    <citation type="journal article" date="2013" name="BMC Genomics">
        <title>The genome and transcriptome of the pine saprophyte Ophiostoma piceae, and a comparison with the bark beetle-associated pine pathogen Grosmannia clavigera.</title>
        <authorList>
            <person name="Haridas S."/>
            <person name="Wang Y."/>
            <person name="Lim L."/>
            <person name="Massoumi Alamouti S."/>
            <person name="Jackman S."/>
            <person name="Docking R."/>
            <person name="Robertson G."/>
            <person name="Birol I."/>
            <person name="Bohlmann J."/>
            <person name="Breuil C."/>
        </authorList>
    </citation>
    <scope>NUCLEOTIDE SEQUENCE [LARGE SCALE GENOMIC DNA]</scope>
    <source>
        <strain evidence="1 2">UAMH 11346</strain>
    </source>
</reference>
<dbReference type="VEuPathDB" id="FungiDB:F503_03142"/>
<dbReference type="Proteomes" id="UP000016923">
    <property type="component" value="Unassembled WGS sequence"/>
</dbReference>
<sequence>MSRSQSPASRHLYLSSLSGDSRHSTASHIFTNLPACLAMDPITAISTCFGICGTPSKGSDTMPRWMREQATVPDTVFANDKQMHYPGSVATAGVDLDNPDDAINYVLSSICEGSDNDSIRASLKGVQAKFEGGGSGSAEASFAWKERVAEGIFKGLFTGLRKIDITNPDSDKPNFLDRTNEKLAAMCRWVVEQGPEIFAWPVEYVREHEQEIAVALACVCAVALLWELLPWVLEVLGFEAMGVRLGSAAARLMKSYMGHIPKGSWMSFFQRLGAKWGRR</sequence>
<dbReference type="InterPro" id="IPR038213">
    <property type="entry name" value="IFI6/IFI27-like_sf"/>
</dbReference>
<accession>S3D0H8</accession>
<evidence type="ECO:0000313" key="2">
    <source>
        <dbReference type="Proteomes" id="UP000016923"/>
    </source>
</evidence>
<keyword evidence="2" id="KW-1185">Reference proteome</keyword>
<dbReference type="Gene3D" id="6.10.110.10">
    <property type="match status" value="1"/>
</dbReference>
<dbReference type="AlphaFoldDB" id="S3D0H8"/>
<evidence type="ECO:0000313" key="1">
    <source>
        <dbReference type="EMBL" id="EPE06715.1"/>
    </source>
</evidence>
<dbReference type="HOGENOM" id="CLU_997823_0_0_1"/>
<dbReference type="EMBL" id="KE148152">
    <property type="protein sequence ID" value="EPE06715.1"/>
    <property type="molecule type" value="Genomic_DNA"/>
</dbReference>
<proteinExistence type="predicted"/>
<protein>
    <submittedName>
        <fullName evidence="1">Uncharacterized protein</fullName>
    </submittedName>
</protein>
<gene>
    <name evidence="1" type="ORF">F503_03142</name>
</gene>
<name>S3D0H8_OPHP1</name>